<evidence type="ECO:0000256" key="1">
    <source>
        <dbReference type="ARBA" id="ARBA00004123"/>
    </source>
</evidence>
<evidence type="ECO:0000256" key="6">
    <source>
        <dbReference type="ARBA" id="ARBA00023125"/>
    </source>
</evidence>
<organism evidence="10 11">
    <name type="scientific">Paramuricea clavata</name>
    <name type="common">Red gorgonian</name>
    <name type="synonym">Violescent sea-whip</name>
    <dbReference type="NCBI Taxonomy" id="317549"/>
    <lineage>
        <taxon>Eukaryota</taxon>
        <taxon>Metazoa</taxon>
        <taxon>Cnidaria</taxon>
        <taxon>Anthozoa</taxon>
        <taxon>Octocorallia</taxon>
        <taxon>Malacalcyonacea</taxon>
        <taxon>Plexauridae</taxon>
        <taxon>Paramuricea</taxon>
    </lineage>
</organism>
<name>A0A7D9D7K6_PARCT</name>
<sequence>MMTHRDKKPYECKYCDKSYCDHRSLKRHYENYHPNPERPVTTTTATHKTDTEILRTAKSEGRFTPDRDEGRPSPLSSKQEVPQAGFGRKRNSDSMCSNSSDDLGRRPDSHSPHVSFDKPQTAVSMLKHVIDSHEHKKDKHSLEGYPRPGYYPYPEGLHPQWFSPFHQAQMMKLMQFNQPPILVQHGPIMNSTYCPTDPPQLVPNYPPMNQHPSNEGGQEEGGRRKGDDNGYKRNKDYVVPTDPTSIAIANAKDEQSSERPRQAQFKDGGTGGFPPVVKWKTITVEDNGMPPHSMGNNPGTMQLPPSMMVSDHNIKRERPVELNIHIPSSKVEKRPHEMVTTTEHQAKRHCPPPPSPASLHMAQEGLLKLADVSIKSEQPGNRDNVVFKNPPSTPPRKPRPRPEPINLSCSNLQFGGSLSPPIYTPPPMLSPLSIFHTSRLGGSTPITPGRFFLSGNRSRKNSIDDESMEGPTEVIIPEPKINIGSGFQAEVPSTTELRQTAVYDKHRAAVCWIPFEHETRKRAQEIEAFLDMACSVAVFGGGSNKEYALHVLYRLKGNIKLAVKHILANKSAIQKEDGLADYHYEGSERWTSKERLKFRESLDKHGKNFYEISKEIKTKNVQQCVEFYYLWKACRPEGMRSRRGYAQETESEQGHEDDCSDNDSETTFIFLCDFPECNSKFISRQALNGHIRVHGGR</sequence>
<keyword evidence="5" id="KW-0805">Transcription regulation</keyword>
<dbReference type="Gene3D" id="3.30.160.60">
    <property type="entry name" value="Classic Zinc Finger"/>
    <property type="match status" value="2"/>
</dbReference>
<dbReference type="PROSITE" id="PS51156">
    <property type="entry name" value="ELM2"/>
    <property type="match status" value="1"/>
</dbReference>
<feature type="compositionally biased region" description="Pro residues" evidence="9">
    <location>
        <begin position="196"/>
        <end position="206"/>
    </location>
</feature>
<dbReference type="InterPro" id="IPR001005">
    <property type="entry name" value="SANT/Myb"/>
</dbReference>
<dbReference type="GO" id="GO:0000118">
    <property type="term" value="C:histone deacetylase complex"/>
    <property type="evidence" value="ECO:0007669"/>
    <property type="project" value="TreeGrafter"/>
</dbReference>
<feature type="compositionally biased region" description="Basic and acidic residues" evidence="9">
    <location>
        <begin position="102"/>
        <end position="111"/>
    </location>
</feature>
<dbReference type="InterPro" id="IPR017884">
    <property type="entry name" value="SANT_dom"/>
</dbReference>
<dbReference type="SMART" id="SM00717">
    <property type="entry name" value="SANT"/>
    <property type="match status" value="1"/>
</dbReference>
<evidence type="ECO:0000313" key="11">
    <source>
        <dbReference type="Proteomes" id="UP001152795"/>
    </source>
</evidence>
<keyword evidence="11" id="KW-1185">Reference proteome</keyword>
<dbReference type="AlphaFoldDB" id="A0A7D9D7K6"/>
<evidence type="ECO:0000256" key="5">
    <source>
        <dbReference type="ARBA" id="ARBA00023015"/>
    </source>
</evidence>
<dbReference type="SMART" id="SM00355">
    <property type="entry name" value="ZnF_C2H2"/>
    <property type="match status" value="2"/>
</dbReference>
<comment type="subcellular location">
    <subcellularLocation>
        <location evidence="1">Nucleus</location>
    </subcellularLocation>
</comment>
<feature type="compositionally biased region" description="Basic and acidic residues" evidence="9">
    <location>
        <begin position="251"/>
        <end position="261"/>
    </location>
</feature>
<proteinExistence type="predicted"/>
<evidence type="ECO:0000313" key="10">
    <source>
        <dbReference type="EMBL" id="CAB3979038.1"/>
    </source>
</evidence>
<dbReference type="Gene3D" id="1.10.10.60">
    <property type="entry name" value="Homeodomain-like"/>
    <property type="match status" value="1"/>
</dbReference>
<evidence type="ECO:0000256" key="7">
    <source>
        <dbReference type="ARBA" id="ARBA00023163"/>
    </source>
</evidence>
<dbReference type="FunFam" id="1.10.10.60:FF:000012">
    <property type="entry name" value="Metastasis-associated 1 family, member 3"/>
    <property type="match status" value="1"/>
</dbReference>
<dbReference type="InterPro" id="IPR013087">
    <property type="entry name" value="Znf_C2H2_type"/>
</dbReference>
<dbReference type="InterPro" id="IPR036236">
    <property type="entry name" value="Znf_C2H2_sf"/>
</dbReference>
<dbReference type="GO" id="GO:0003677">
    <property type="term" value="F:DNA binding"/>
    <property type="evidence" value="ECO:0007669"/>
    <property type="project" value="UniProtKB-KW"/>
</dbReference>
<dbReference type="PANTHER" id="PTHR16089:SF40">
    <property type="entry name" value="SUPPRESSOR OF ACTIVATED EGL-4 PROTEIN 1"/>
    <property type="match status" value="1"/>
</dbReference>
<gene>
    <name evidence="10" type="ORF">PACLA_8A041225</name>
</gene>
<reference evidence="10" key="1">
    <citation type="submission" date="2020-04" db="EMBL/GenBank/DDBJ databases">
        <authorList>
            <person name="Alioto T."/>
            <person name="Alioto T."/>
            <person name="Gomez Garrido J."/>
        </authorList>
    </citation>
    <scope>NUCLEOTIDE SEQUENCE</scope>
    <source>
        <strain evidence="10">A484AB</strain>
    </source>
</reference>
<dbReference type="OrthoDB" id="5977959at2759"/>
<dbReference type="Proteomes" id="UP001152795">
    <property type="component" value="Unassembled WGS sequence"/>
</dbReference>
<dbReference type="GO" id="GO:0003714">
    <property type="term" value="F:transcription corepressor activity"/>
    <property type="evidence" value="ECO:0007669"/>
    <property type="project" value="TreeGrafter"/>
</dbReference>
<dbReference type="PANTHER" id="PTHR16089">
    <property type="entry name" value="REST COREPRESSOR COREST PROTEIN-RELATED"/>
    <property type="match status" value="1"/>
</dbReference>
<dbReference type="PROSITE" id="PS00028">
    <property type="entry name" value="ZINC_FINGER_C2H2_1"/>
    <property type="match status" value="2"/>
</dbReference>
<feature type="region of interest" description="Disordered" evidence="9">
    <location>
        <begin position="29"/>
        <end position="120"/>
    </location>
</feature>
<protein>
    <submittedName>
        <fullName evidence="10">Transcriptional-regulating factor 1</fullName>
    </submittedName>
</protein>
<keyword evidence="8" id="KW-0539">Nucleus</keyword>
<dbReference type="SUPFAM" id="SSF57667">
    <property type="entry name" value="beta-beta-alpha zinc fingers"/>
    <property type="match status" value="1"/>
</dbReference>
<dbReference type="PROSITE" id="PS50157">
    <property type="entry name" value="ZINC_FINGER_C2H2_2"/>
    <property type="match status" value="2"/>
</dbReference>
<dbReference type="GO" id="GO:0006357">
    <property type="term" value="P:regulation of transcription by RNA polymerase II"/>
    <property type="evidence" value="ECO:0007669"/>
    <property type="project" value="TreeGrafter"/>
</dbReference>
<keyword evidence="7" id="KW-0804">Transcription</keyword>
<feature type="compositionally biased region" description="Basic and acidic residues" evidence="9">
    <location>
        <begin position="220"/>
        <end position="236"/>
    </location>
</feature>
<dbReference type="Pfam" id="PF01448">
    <property type="entry name" value="ELM2"/>
    <property type="match status" value="1"/>
</dbReference>
<dbReference type="Pfam" id="PF00249">
    <property type="entry name" value="Myb_DNA-binding"/>
    <property type="match status" value="1"/>
</dbReference>
<evidence type="ECO:0000256" key="2">
    <source>
        <dbReference type="ARBA" id="ARBA00022723"/>
    </source>
</evidence>
<feature type="region of interest" description="Disordered" evidence="9">
    <location>
        <begin position="377"/>
        <end position="407"/>
    </location>
</feature>
<keyword evidence="2" id="KW-0479">Metal-binding</keyword>
<dbReference type="InterPro" id="IPR009057">
    <property type="entry name" value="Homeodomain-like_sf"/>
</dbReference>
<dbReference type="GO" id="GO:0008270">
    <property type="term" value="F:zinc ion binding"/>
    <property type="evidence" value="ECO:0007669"/>
    <property type="project" value="UniProtKB-KW"/>
</dbReference>
<feature type="region of interest" description="Disordered" evidence="9">
    <location>
        <begin position="193"/>
        <end position="276"/>
    </location>
</feature>
<evidence type="ECO:0000256" key="3">
    <source>
        <dbReference type="ARBA" id="ARBA00022771"/>
    </source>
</evidence>
<accession>A0A7D9D7K6</accession>
<dbReference type="SUPFAM" id="SSF46689">
    <property type="entry name" value="Homeodomain-like"/>
    <property type="match status" value="1"/>
</dbReference>
<feature type="compositionally biased region" description="Basic and acidic residues" evidence="9">
    <location>
        <begin position="47"/>
        <end position="71"/>
    </location>
</feature>
<keyword evidence="3" id="KW-0863">Zinc-finger</keyword>
<evidence type="ECO:0000256" key="4">
    <source>
        <dbReference type="ARBA" id="ARBA00022833"/>
    </source>
</evidence>
<evidence type="ECO:0000256" key="9">
    <source>
        <dbReference type="SAM" id="MobiDB-lite"/>
    </source>
</evidence>
<comment type="caution">
    <text evidence="10">The sequence shown here is derived from an EMBL/GenBank/DDBJ whole genome shotgun (WGS) entry which is preliminary data.</text>
</comment>
<dbReference type="InterPro" id="IPR000949">
    <property type="entry name" value="ELM2_dom"/>
</dbReference>
<dbReference type="PROSITE" id="PS51293">
    <property type="entry name" value="SANT"/>
    <property type="match status" value="1"/>
</dbReference>
<keyword evidence="6" id="KW-0238">DNA-binding</keyword>
<dbReference type="InterPro" id="IPR051066">
    <property type="entry name" value="Trans_reg/Corepressor"/>
</dbReference>
<dbReference type="EMBL" id="CACRXK020000162">
    <property type="protein sequence ID" value="CAB3979038.1"/>
    <property type="molecule type" value="Genomic_DNA"/>
</dbReference>
<evidence type="ECO:0000256" key="8">
    <source>
        <dbReference type="ARBA" id="ARBA00023242"/>
    </source>
</evidence>
<dbReference type="SMART" id="SM01189">
    <property type="entry name" value="ELM2"/>
    <property type="match status" value="1"/>
</dbReference>
<keyword evidence="4" id="KW-0862">Zinc</keyword>
<dbReference type="GO" id="GO:0005667">
    <property type="term" value="C:transcription regulator complex"/>
    <property type="evidence" value="ECO:0007669"/>
    <property type="project" value="TreeGrafter"/>
</dbReference>